<dbReference type="EMBL" id="JAICCE010000025">
    <property type="protein sequence ID" value="KAG9259954.1"/>
    <property type="molecule type" value="Genomic_DNA"/>
</dbReference>
<organism evidence="2 3">
    <name type="scientific">Astyanax mexicanus</name>
    <name type="common">Blind cave fish</name>
    <name type="synonym">Astyanax fasciatus mexicanus</name>
    <dbReference type="NCBI Taxonomy" id="7994"/>
    <lineage>
        <taxon>Eukaryota</taxon>
        <taxon>Metazoa</taxon>
        <taxon>Chordata</taxon>
        <taxon>Craniata</taxon>
        <taxon>Vertebrata</taxon>
        <taxon>Euteleostomi</taxon>
        <taxon>Actinopterygii</taxon>
        <taxon>Neopterygii</taxon>
        <taxon>Teleostei</taxon>
        <taxon>Ostariophysi</taxon>
        <taxon>Characiformes</taxon>
        <taxon>Characoidei</taxon>
        <taxon>Acestrorhamphidae</taxon>
        <taxon>Acestrorhamphinae</taxon>
        <taxon>Astyanax</taxon>
    </lineage>
</organism>
<protein>
    <submittedName>
        <fullName evidence="2">Uncharacterized protein</fullName>
    </submittedName>
</protein>
<evidence type="ECO:0000256" key="1">
    <source>
        <dbReference type="SAM" id="MobiDB-lite"/>
    </source>
</evidence>
<feature type="compositionally biased region" description="Basic residues" evidence="1">
    <location>
        <begin position="1"/>
        <end position="15"/>
    </location>
</feature>
<dbReference type="AlphaFoldDB" id="A0A8T2KKW0"/>
<reference evidence="2 3" key="1">
    <citation type="submission" date="2021-07" db="EMBL/GenBank/DDBJ databases">
        <authorList>
            <person name="Imarazene B."/>
            <person name="Zahm M."/>
            <person name="Klopp C."/>
            <person name="Cabau C."/>
            <person name="Beille S."/>
            <person name="Jouanno E."/>
            <person name="Castinel A."/>
            <person name="Lluch J."/>
            <person name="Gil L."/>
            <person name="Kuchtly C."/>
            <person name="Lopez Roques C."/>
            <person name="Donnadieu C."/>
            <person name="Parrinello H."/>
            <person name="Journot L."/>
            <person name="Du K."/>
            <person name="Schartl M."/>
            <person name="Retaux S."/>
            <person name="Guiguen Y."/>
        </authorList>
    </citation>
    <scope>NUCLEOTIDE SEQUENCE [LARGE SCALE GENOMIC DNA]</scope>
    <source>
        <strain evidence="2">Pach_M1</strain>
        <tissue evidence="2">Testis</tissue>
    </source>
</reference>
<dbReference type="Proteomes" id="UP000752171">
    <property type="component" value="Unassembled WGS sequence"/>
</dbReference>
<comment type="caution">
    <text evidence="2">The sequence shown here is derived from an EMBL/GenBank/DDBJ whole genome shotgun (WGS) entry which is preliminary data.</text>
</comment>
<gene>
    <name evidence="2" type="ORF">AMEX_G27589</name>
</gene>
<evidence type="ECO:0000313" key="2">
    <source>
        <dbReference type="EMBL" id="KAG9259954.1"/>
    </source>
</evidence>
<name>A0A8T2KKW0_ASTMX</name>
<accession>A0A8T2KKW0</accession>
<sequence length="98" mass="11187">MKTTRLRRRMRKRRKPNNDSSPVITKPALHLTSDHKEQQIQKTQDAKRAIPDREKRRAVKSGPETPASVLKNEGATKGFLSDAKEEPLSVLFLNGIWV</sequence>
<proteinExistence type="predicted"/>
<feature type="compositionally biased region" description="Basic and acidic residues" evidence="1">
    <location>
        <begin position="32"/>
        <end position="55"/>
    </location>
</feature>
<feature type="region of interest" description="Disordered" evidence="1">
    <location>
        <begin position="1"/>
        <end position="81"/>
    </location>
</feature>
<evidence type="ECO:0000313" key="3">
    <source>
        <dbReference type="Proteomes" id="UP000752171"/>
    </source>
</evidence>